<keyword evidence="1" id="KW-0812">Transmembrane</keyword>
<evidence type="ECO:0000256" key="1">
    <source>
        <dbReference type="SAM" id="Phobius"/>
    </source>
</evidence>
<evidence type="ECO:0000313" key="2">
    <source>
        <dbReference type="EMBL" id="WOK08241.1"/>
    </source>
</evidence>
<gene>
    <name evidence="2" type="ORF">RT717_06275</name>
</gene>
<proteinExistence type="predicted"/>
<dbReference type="RefSeq" id="WP_317490884.1">
    <property type="nucleotide sequence ID" value="NZ_CP136051.1"/>
</dbReference>
<keyword evidence="1" id="KW-0472">Membrane</keyword>
<keyword evidence="1" id="KW-1133">Transmembrane helix</keyword>
<evidence type="ECO:0000313" key="3">
    <source>
        <dbReference type="Proteomes" id="UP001302349"/>
    </source>
</evidence>
<dbReference type="EMBL" id="CP136051">
    <property type="protein sequence ID" value="WOK08241.1"/>
    <property type="molecule type" value="Genomic_DNA"/>
</dbReference>
<accession>A0ABZ0IX63</accession>
<name>A0ABZ0IX63_9BACT</name>
<keyword evidence="3" id="KW-1185">Reference proteome</keyword>
<feature type="transmembrane region" description="Helical" evidence="1">
    <location>
        <begin position="7"/>
        <end position="26"/>
    </location>
</feature>
<reference evidence="2 3" key="1">
    <citation type="journal article" date="2023" name="Microbiol. Resour. Announc.">
        <title>Complete Genome Sequence of Imperialibacter roseus strain P4T.</title>
        <authorList>
            <person name="Tizabi D.R."/>
            <person name="Bachvaroff T."/>
            <person name="Hill R.T."/>
        </authorList>
    </citation>
    <scope>NUCLEOTIDE SEQUENCE [LARGE SCALE GENOMIC DNA]</scope>
    <source>
        <strain evidence="2 3">P4T</strain>
    </source>
</reference>
<sequence length="536" mass="59786">MKITLKIAAIGAAILLTMVVLVQFYGGSFLAEKLNIHFARLTEDSYTIEYQSLKTTILPPGITIQALTISPRDSLQPKPFLIKDNLLAPNISAAQISVQGISLIDLIFKNKIVVGQLTLDSLVIRANLVNGRDSSEVIRLNGSSEGADMKVEIKQLSLLSNEFFLFEAVSDSSSKEIGHGTISAELQNLSPYLIDGQKEPISDGTVKLTAFRYLTPDGLYKLELDSANLDWAAESLALSGFHLIPQYPKYEFALKKGHQTGRNDVDCKLIMADGLSFSQLINNEQLSITSLRFDSLVGNFYRDKRLGRPENEPAKPLPHESLLSSPLPFNIDSIVISDSRVVYQEFSENGTAEGEISFDRLNATITNIRSNSPEYAVLKARTFLFDQGLLQTEIRIPMNPDSLYHVQGSLAPMKIATFNRILTNVAFISVESGELEELKFNFSHNRTNAWGDISLLYQNLVVSGTQQARDNSDNVFQDIKLWLFNKLVLKRVDKMEAPLVGKISASREMEKSIFAFWWHSLLSGIKQCINPFEKPE</sequence>
<protein>
    <recommendedName>
        <fullName evidence="4">DUF748 domain-containing protein</fullName>
    </recommendedName>
</protein>
<organism evidence="2 3">
    <name type="scientific">Imperialibacter roseus</name>
    <dbReference type="NCBI Taxonomy" id="1324217"/>
    <lineage>
        <taxon>Bacteria</taxon>
        <taxon>Pseudomonadati</taxon>
        <taxon>Bacteroidota</taxon>
        <taxon>Cytophagia</taxon>
        <taxon>Cytophagales</taxon>
        <taxon>Flammeovirgaceae</taxon>
        <taxon>Imperialibacter</taxon>
    </lineage>
</organism>
<dbReference type="Proteomes" id="UP001302349">
    <property type="component" value="Chromosome"/>
</dbReference>
<evidence type="ECO:0008006" key="4">
    <source>
        <dbReference type="Google" id="ProtNLM"/>
    </source>
</evidence>